<dbReference type="Proteomes" id="UP000265566">
    <property type="component" value="Chromosome 3"/>
</dbReference>
<keyword evidence="2" id="KW-0808">Transferase</keyword>
<reference evidence="2" key="1">
    <citation type="journal article" date="2018" name="Nat. Plants">
        <title>Whole-genome landscape of Medicago truncatula symbiotic genes.</title>
        <authorList>
            <person name="Pecrix Y."/>
            <person name="Gamas P."/>
            <person name="Carrere S."/>
        </authorList>
    </citation>
    <scope>NUCLEOTIDE SEQUENCE</scope>
    <source>
        <tissue evidence="2">Leaves</tissue>
    </source>
</reference>
<keyword evidence="2" id="KW-0032">Aminotransferase</keyword>
<organism evidence="2">
    <name type="scientific">Medicago truncatula</name>
    <name type="common">Barrel medic</name>
    <name type="synonym">Medicago tribuloides</name>
    <dbReference type="NCBI Taxonomy" id="3880"/>
    <lineage>
        <taxon>Eukaryota</taxon>
        <taxon>Viridiplantae</taxon>
        <taxon>Streptophyta</taxon>
        <taxon>Embryophyta</taxon>
        <taxon>Tracheophyta</taxon>
        <taxon>Spermatophyta</taxon>
        <taxon>Magnoliopsida</taxon>
        <taxon>eudicotyledons</taxon>
        <taxon>Gunneridae</taxon>
        <taxon>Pentapetalae</taxon>
        <taxon>rosids</taxon>
        <taxon>fabids</taxon>
        <taxon>Fabales</taxon>
        <taxon>Fabaceae</taxon>
        <taxon>Papilionoideae</taxon>
        <taxon>50 kb inversion clade</taxon>
        <taxon>NPAAA clade</taxon>
        <taxon>Hologalegina</taxon>
        <taxon>IRL clade</taxon>
        <taxon>Trifolieae</taxon>
        <taxon>Medicago</taxon>
    </lineage>
</organism>
<dbReference type="Pfam" id="PF10536">
    <property type="entry name" value="PMD"/>
    <property type="match status" value="1"/>
</dbReference>
<comment type="caution">
    <text evidence="2">The sequence shown here is derived from an EMBL/GenBank/DDBJ whole genome shotgun (WGS) entry which is preliminary data.</text>
</comment>
<dbReference type="PANTHER" id="PTHR46033:SF67">
    <property type="entry name" value="AMINOTRANSFERASE-LIKE, PLANT MOBILE DOMAIN FAMILY PROTEIN"/>
    <property type="match status" value="1"/>
</dbReference>
<gene>
    <name evidence="2" type="ORF">MtrunA17_Chr3g0098361</name>
</gene>
<dbReference type="Gramene" id="rna15173">
    <property type="protein sequence ID" value="RHN67041.1"/>
    <property type="gene ID" value="gene15173"/>
</dbReference>
<dbReference type="EMBL" id="PSQE01000003">
    <property type="protein sequence ID" value="RHN67041.1"/>
    <property type="molecule type" value="Genomic_DNA"/>
</dbReference>
<dbReference type="InterPro" id="IPR019557">
    <property type="entry name" value="AminoTfrase-like_pln_mobile"/>
</dbReference>
<proteinExistence type="predicted"/>
<dbReference type="AlphaFoldDB" id="A0A396IQP7"/>
<accession>A0A396IQP7</accession>
<sequence length="140" mass="16649">MEENINIIEARQELMVSPSSDENQTFRTAYFLKPCNKEHSYSLPPHFSISFQTTTNLPLEVKYNGWRRPQDEWKKWVNKLRPKFEFLWIKTGIYHAITASTYEIKRNDALILQLADRWCSKTNTFVFPWGESTITLEDIK</sequence>
<dbReference type="GO" id="GO:0008483">
    <property type="term" value="F:transaminase activity"/>
    <property type="evidence" value="ECO:0007669"/>
    <property type="project" value="UniProtKB-KW"/>
</dbReference>
<evidence type="ECO:0000259" key="1">
    <source>
        <dbReference type="Pfam" id="PF10536"/>
    </source>
</evidence>
<name>A0A396IQP7_MEDTR</name>
<feature type="domain" description="Aminotransferase-like plant mobile" evidence="1">
    <location>
        <begin position="92"/>
        <end position="139"/>
    </location>
</feature>
<dbReference type="InterPro" id="IPR044824">
    <property type="entry name" value="MAIN-like"/>
</dbReference>
<evidence type="ECO:0000313" key="2">
    <source>
        <dbReference type="EMBL" id="RHN67041.1"/>
    </source>
</evidence>
<dbReference type="GO" id="GO:0010073">
    <property type="term" value="P:meristem maintenance"/>
    <property type="evidence" value="ECO:0007669"/>
    <property type="project" value="InterPro"/>
</dbReference>
<dbReference type="PANTHER" id="PTHR46033">
    <property type="entry name" value="PROTEIN MAIN-LIKE 2"/>
    <property type="match status" value="1"/>
</dbReference>
<protein>
    <submittedName>
        <fullName evidence="2">Putative aminotransferase-like, plant mobile domain-containing protein</fullName>
    </submittedName>
</protein>